<protein>
    <recommendedName>
        <fullName evidence="2">PIN domain-containing protein</fullName>
    </recommendedName>
</protein>
<accession>A0A450XQ16</accession>
<dbReference type="AlphaFoldDB" id="A0A450XQ16"/>
<organism evidence="1">
    <name type="scientific">Candidatus Kentrum sp. MB</name>
    <dbReference type="NCBI Taxonomy" id="2138164"/>
    <lineage>
        <taxon>Bacteria</taxon>
        <taxon>Pseudomonadati</taxon>
        <taxon>Pseudomonadota</taxon>
        <taxon>Gammaproteobacteria</taxon>
        <taxon>Candidatus Kentrum</taxon>
    </lineage>
</organism>
<evidence type="ECO:0000313" key="1">
    <source>
        <dbReference type="EMBL" id="VFK31289.1"/>
    </source>
</evidence>
<name>A0A450XQ16_9GAMM</name>
<gene>
    <name evidence="1" type="ORF">BECKMB1821G_GA0114241_10817</name>
</gene>
<dbReference type="InterPro" id="IPR029060">
    <property type="entry name" value="PIN-like_dom_sf"/>
</dbReference>
<reference evidence="1" key="1">
    <citation type="submission" date="2019-02" db="EMBL/GenBank/DDBJ databases">
        <authorList>
            <person name="Gruber-Vodicka R. H."/>
            <person name="Seah K. B. B."/>
        </authorList>
    </citation>
    <scope>NUCLEOTIDE SEQUENCE</scope>
    <source>
        <strain evidence="1">BECK_BZ197</strain>
    </source>
</reference>
<sequence length="189" mass="21942">MRQAPGSNRLDKNTDRLPYHDAARFFHRIPFLHIMETLRIYVDTSVIGGCFDREFQEWSEALTDHFRRGRYLAVVSDVVTKEIEGAPDFVKKRYQELLSIPAEIIDVSEEAVSLVGHYMARGILTQRFLNDAMHIALATIAKIDMLVGWNFKHIVRLDKIRLFNTVNMAQGYKPLTIYSPREVVHHDQE</sequence>
<evidence type="ECO:0008006" key="2">
    <source>
        <dbReference type="Google" id="ProtNLM"/>
    </source>
</evidence>
<dbReference type="SUPFAM" id="SSF88723">
    <property type="entry name" value="PIN domain-like"/>
    <property type="match status" value="1"/>
</dbReference>
<proteinExistence type="predicted"/>
<dbReference type="EMBL" id="CAADFO010000081">
    <property type="protein sequence ID" value="VFK31289.1"/>
    <property type="molecule type" value="Genomic_DNA"/>
</dbReference>
<dbReference type="CDD" id="cd18687">
    <property type="entry name" value="PIN_VapC-like"/>
    <property type="match status" value="1"/>
</dbReference>